<accession>A0A109HH16</accession>
<protein>
    <submittedName>
        <fullName evidence="2">Uncharacterized protein</fullName>
    </submittedName>
</protein>
<dbReference type="PROSITE" id="PS51257">
    <property type="entry name" value="PROKAR_LIPOPROTEIN"/>
    <property type="match status" value="1"/>
</dbReference>
<dbReference type="Pfam" id="PF12796">
    <property type="entry name" value="Ank_2"/>
    <property type="match status" value="1"/>
</dbReference>
<dbReference type="EMBL" id="LNTA01000240">
    <property type="protein sequence ID" value="KWV12010.1"/>
    <property type="molecule type" value="Genomic_DNA"/>
</dbReference>
<dbReference type="AlphaFoldDB" id="A0A109HH16"/>
<comment type="caution">
    <text evidence="2">The sequence shown here is derived from an EMBL/GenBank/DDBJ whole genome shotgun (WGS) entry which is preliminary data.</text>
</comment>
<evidence type="ECO:0000313" key="2">
    <source>
        <dbReference type="EMBL" id="KWV12010.1"/>
    </source>
</evidence>
<dbReference type="InterPro" id="IPR002110">
    <property type="entry name" value="Ankyrin_rpt"/>
</dbReference>
<dbReference type="PANTHER" id="PTHR46224">
    <property type="entry name" value="ANKYRIN REPEAT FAMILY PROTEIN"/>
    <property type="match status" value="1"/>
</dbReference>
<sequence>MLKLLRALLLSFLLLACAGCNALSVPPAYQQSAYNLPSFFPDPKAQALALAAEHGDVKEIRRLMKEEHVNPDVIFSTDGDPLLMWPIMTHNPDGLRAMLENGADPNVAKPYPPEVGRSQTNHANAMVWAAEQEDPIYLKLLLDHGGDPNTRNDNNETLLFHAFIKQNQWQNVKLLVEHGADVNGKTRNDPIIFDYAARGGFEQTYWLIQHGADYGDEVVIEAVFWHPGNPNDPTWQRKCQQLLLQHGYKRPPLPENYRSMRKAFGFPYEEKDIPLL</sequence>
<keyword evidence="1" id="KW-0732">Signal</keyword>
<dbReference type="SUPFAM" id="SSF48403">
    <property type="entry name" value="Ankyrin repeat"/>
    <property type="match status" value="1"/>
</dbReference>
<gene>
    <name evidence="2" type="ORF">ATB53_18370</name>
</gene>
<dbReference type="Proteomes" id="UP000055854">
    <property type="component" value="Unassembled WGS sequence"/>
</dbReference>
<evidence type="ECO:0000256" key="1">
    <source>
        <dbReference type="SAM" id="SignalP"/>
    </source>
</evidence>
<dbReference type="SMART" id="SM00248">
    <property type="entry name" value="ANK"/>
    <property type="match status" value="4"/>
</dbReference>
<dbReference type="InterPro" id="IPR036770">
    <property type="entry name" value="Ankyrin_rpt-contain_sf"/>
</dbReference>
<dbReference type="Gene3D" id="1.25.40.20">
    <property type="entry name" value="Ankyrin repeat-containing domain"/>
    <property type="match status" value="1"/>
</dbReference>
<evidence type="ECO:0000313" key="3">
    <source>
        <dbReference type="Proteomes" id="UP000055854"/>
    </source>
</evidence>
<organism evidence="2 3">
    <name type="scientific">Xanthomonas campestris pv. translucens</name>
    <dbReference type="NCBI Taxonomy" id="343"/>
    <lineage>
        <taxon>Bacteria</taxon>
        <taxon>Pseudomonadati</taxon>
        <taxon>Pseudomonadota</taxon>
        <taxon>Gammaproteobacteria</taxon>
        <taxon>Lysobacterales</taxon>
        <taxon>Lysobacteraceae</taxon>
        <taxon>Xanthomonas</taxon>
        <taxon>Xanthomonas translucens group</taxon>
    </lineage>
</organism>
<name>A0A109HH16_XANCT</name>
<dbReference type="InterPro" id="IPR051616">
    <property type="entry name" value="Cul2-RING_E3_ligase_SR"/>
</dbReference>
<feature type="signal peptide" evidence="1">
    <location>
        <begin position="1"/>
        <end position="22"/>
    </location>
</feature>
<proteinExistence type="predicted"/>
<reference evidence="2 3" key="1">
    <citation type="submission" date="2015-11" db="EMBL/GenBank/DDBJ databases">
        <title>Long Read and Single Molecule DNA Sequencing Simplifies Genome Assembly and TAL Effector Gene Analysis of Xanthomonas translucens.</title>
        <authorList>
            <person name="Peng Z."/>
            <person name="Hu Y."/>
            <person name="Xie J."/>
            <person name="Potnis N."/>
            <person name="Akhunova A."/>
            <person name="Jones J."/>
            <person name="Liu Z."/>
            <person name="White F."/>
            <person name="Liu S."/>
        </authorList>
    </citation>
    <scope>NUCLEOTIDE SEQUENCE [LARGE SCALE GENOMIC DNA]</scope>
    <source>
        <strain evidence="2 3">B1</strain>
    </source>
</reference>
<feature type="chain" id="PRO_5007135482" evidence="1">
    <location>
        <begin position="23"/>
        <end position="276"/>
    </location>
</feature>
<dbReference type="RefSeq" id="WP_003477815.1">
    <property type="nucleotide sequence ID" value="NZ_LNTA01000240.1"/>
</dbReference>
<dbReference type="PANTHER" id="PTHR46224:SF61">
    <property type="entry name" value="ANKYRIN-LIKE PROTEIN"/>
    <property type="match status" value="1"/>
</dbReference>